<evidence type="ECO:0000313" key="5">
    <source>
        <dbReference type="Proteomes" id="UP001055439"/>
    </source>
</evidence>
<keyword evidence="2" id="KW-0539">Nucleus</keyword>
<protein>
    <submittedName>
        <fullName evidence="4">Uncharacterized protein</fullName>
    </submittedName>
</protein>
<sequence>MMSSLVLPSVGLKDHVVLPAKKKEEEEEEVEEVPKRNGFFLGSKVAEESSESSSIGAASSSSVHDDDEEEVESRRKEGAFGSLDSLEESLPIKRGLSNFFSGKSKSFASLSDAANASAKDMLKAENPFNKRRRLLMMSKMRRASYTALTCPPFPPLLSPDLTVEEAEEDEGTNSATSFSHHGSSNNSIKMQVFRSPRSYSLSDLQHV</sequence>
<dbReference type="GO" id="GO:0005634">
    <property type="term" value="C:nucleus"/>
    <property type="evidence" value="ECO:0007669"/>
    <property type="project" value="UniProtKB-SubCell"/>
</dbReference>
<name>A0A9E7FJ60_9LILI</name>
<dbReference type="PANTHER" id="PTHR33172">
    <property type="entry name" value="OS08G0516900 PROTEIN"/>
    <property type="match status" value="1"/>
</dbReference>
<dbReference type="AlphaFoldDB" id="A0A9E7FJ60"/>
<feature type="region of interest" description="Disordered" evidence="3">
    <location>
        <begin position="16"/>
        <end position="82"/>
    </location>
</feature>
<proteinExistence type="predicted"/>
<dbReference type="InterPro" id="IPR051992">
    <property type="entry name" value="OxStress_Response_Reg"/>
</dbReference>
<dbReference type="PANTHER" id="PTHR33172:SF91">
    <property type="entry name" value="PROTEIN OXIDATIVE STRESS 3 LIKE 5"/>
    <property type="match status" value="1"/>
</dbReference>
<feature type="compositionally biased region" description="Acidic residues" evidence="3">
    <location>
        <begin position="162"/>
        <end position="171"/>
    </location>
</feature>
<feature type="region of interest" description="Disordered" evidence="3">
    <location>
        <begin position="156"/>
        <end position="191"/>
    </location>
</feature>
<comment type="subcellular location">
    <subcellularLocation>
        <location evidence="1">Nucleus</location>
    </subcellularLocation>
</comment>
<dbReference type="EMBL" id="CP097506">
    <property type="protein sequence ID" value="URD95112.1"/>
    <property type="molecule type" value="Genomic_DNA"/>
</dbReference>
<reference evidence="4" key="1">
    <citation type="submission" date="2022-05" db="EMBL/GenBank/DDBJ databases">
        <title>The Musa troglodytarum L. genome provides insights into the mechanism of non-climacteric behaviour and enrichment of carotenoids.</title>
        <authorList>
            <person name="Wang J."/>
        </authorList>
    </citation>
    <scope>NUCLEOTIDE SEQUENCE</scope>
    <source>
        <tissue evidence="4">Leaf</tissue>
    </source>
</reference>
<dbReference type="GO" id="GO:0006950">
    <property type="term" value="P:response to stress"/>
    <property type="evidence" value="ECO:0007669"/>
    <property type="project" value="UniProtKB-ARBA"/>
</dbReference>
<organism evidence="4 5">
    <name type="scientific">Musa troglodytarum</name>
    <name type="common">fe'i banana</name>
    <dbReference type="NCBI Taxonomy" id="320322"/>
    <lineage>
        <taxon>Eukaryota</taxon>
        <taxon>Viridiplantae</taxon>
        <taxon>Streptophyta</taxon>
        <taxon>Embryophyta</taxon>
        <taxon>Tracheophyta</taxon>
        <taxon>Spermatophyta</taxon>
        <taxon>Magnoliopsida</taxon>
        <taxon>Liliopsida</taxon>
        <taxon>Zingiberales</taxon>
        <taxon>Musaceae</taxon>
        <taxon>Musa</taxon>
    </lineage>
</organism>
<keyword evidence="5" id="KW-1185">Reference proteome</keyword>
<feature type="compositionally biased region" description="Polar residues" evidence="3">
    <location>
        <begin position="172"/>
        <end position="189"/>
    </location>
</feature>
<dbReference type="Proteomes" id="UP001055439">
    <property type="component" value="Chromosome 4"/>
</dbReference>
<evidence type="ECO:0000256" key="1">
    <source>
        <dbReference type="ARBA" id="ARBA00004123"/>
    </source>
</evidence>
<dbReference type="OrthoDB" id="696276at2759"/>
<gene>
    <name evidence="4" type="ORF">MUK42_34774</name>
</gene>
<feature type="compositionally biased region" description="Low complexity" evidence="3">
    <location>
        <begin position="51"/>
        <end position="62"/>
    </location>
</feature>
<evidence type="ECO:0000313" key="4">
    <source>
        <dbReference type="EMBL" id="URD95112.1"/>
    </source>
</evidence>
<accession>A0A9E7FJ60</accession>
<evidence type="ECO:0000256" key="3">
    <source>
        <dbReference type="SAM" id="MobiDB-lite"/>
    </source>
</evidence>
<evidence type="ECO:0000256" key="2">
    <source>
        <dbReference type="ARBA" id="ARBA00023242"/>
    </source>
</evidence>